<keyword evidence="1" id="KW-1133">Transmembrane helix</keyword>
<keyword evidence="1" id="KW-0812">Transmembrane</keyword>
<gene>
    <name evidence="2" type="ORF">LCGC14_0798040</name>
    <name evidence="3" type="ORF">LCGC14_0798080</name>
</gene>
<feature type="transmembrane region" description="Helical" evidence="1">
    <location>
        <begin position="6"/>
        <end position="23"/>
    </location>
</feature>
<comment type="caution">
    <text evidence="2">The sequence shown here is derived from an EMBL/GenBank/DDBJ whole genome shotgun (WGS) entry which is preliminary data.</text>
</comment>
<sequence length="58" mass="6599">MEWAWPQWVYAGLFVLNIVLCVSKHGESREPYNGPLATICAAVSIWILYEGGFWTPVQ</sequence>
<evidence type="ECO:0000313" key="3">
    <source>
        <dbReference type="EMBL" id="KKN33995.1"/>
    </source>
</evidence>
<evidence type="ECO:0000313" key="2">
    <source>
        <dbReference type="EMBL" id="KKN33991.1"/>
    </source>
</evidence>
<protein>
    <submittedName>
        <fullName evidence="2">Uncharacterized protein</fullName>
    </submittedName>
</protein>
<organism evidence="2">
    <name type="scientific">marine sediment metagenome</name>
    <dbReference type="NCBI Taxonomy" id="412755"/>
    <lineage>
        <taxon>unclassified sequences</taxon>
        <taxon>metagenomes</taxon>
        <taxon>ecological metagenomes</taxon>
    </lineage>
</organism>
<accession>A0A0F9SAG6</accession>
<dbReference type="AlphaFoldDB" id="A0A0F9SAG6"/>
<dbReference type="EMBL" id="LAZR01002135">
    <property type="protein sequence ID" value="KKN33995.1"/>
    <property type="molecule type" value="Genomic_DNA"/>
</dbReference>
<keyword evidence="1" id="KW-0472">Membrane</keyword>
<reference evidence="2" key="1">
    <citation type="journal article" date="2015" name="Nature">
        <title>Complex archaea that bridge the gap between prokaryotes and eukaryotes.</title>
        <authorList>
            <person name="Spang A."/>
            <person name="Saw J.H."/>
            <person name="Jorgensen S.L."/>
            <person name="Zaremba-Niedzwiedzka K."/>
            <person name="Martijn J."/>
            <person name="Lind A.E."/>
            <person name="van Eijk R."/>
            <person name="Schleper C."/>
            <person name="Guy L."/>
            <person name="Ettema T.J."/>
        </authorList>
    </citation>
    <scope>NUCLEOTIDE SEQUENCE</scope>
</reference>
<evidence type="ECO:0000256" key="1">
    <source>
        <dbReference type="SAM" id="Phobius"/>
    </source>
</evidence>
<proteinExistence type="predicted"/>
<dbReference type="EMBL" id="LAZR01002135">
    <property type="protein sequence ID" value="KKN33991.1"/>
    <property type="molecule type" value="Genomic_DNA"/>
</dbReference>
<name>A0A0F9SAG6_9ZZZZ</name>
<feature type="transmembrane region" description="Helical" evidence="1">
    <location>
        <begin position="32"/>
        <end position="49"/>
    </location>
</feature>